<protein>
    <recommendedName>
        <fullName evidence="3">TonB-dependent receptor</fullName>
    </recommendedName>
</protein>
<organism evidence="1 2">
    <name type="scientific">Sphingobacterium alkalisoli</name>
    <dbReference type="NCBI Taxonomy" id="1874115"/>
    <lineage>
        <taxon>Bacteria</taxon>
        <taxon>Pseudomonadati</taxon>
        <taxon>Bacteroidota</taxon>
        <taxon>Sphingobacteriia</taxon>
        <taxon>Sphingobacteriales</taxon>
        <taxon>Sphingobacteriaceae</taxon>
        <taxon>Sphingobacterium</taxon>
    </lineage>
</organism>
<evidence type="ECO:0000313" key="1">
    <source>
        <dbReference type="EMBL" id="TJY68377.1"/>
    </source>
</evidence>
<dbReference type="OrthoDB" id="603275at2"/>
<dbReference type="AlphaFoldDB" id="A0A4U0H924"/>
<gene>
    <name evidence="1" type="ORF">FAZ19_03740</name>
</gene>
<dbReference type="SUPFAM" id="SSF49464">
    <property type="entry name" value="Carboxypeptidase regulatory domain-like"/>
    <property type="match status" value="1"/>
</dbReference>
<evidence type="ECO:0000313" key="2">
    <source>
        <dbReference type="Proteomes" id="UP000309872"/>
    </source>
</evidence>
<evidence type="ECO:0008006" key="3">
    <source>
        <dbReference type="Google" id="ProtNLM"/>
    </source>
</evidence>
<dbReference type="InterPro" id="IPR008969">
    <property type="entry name" value="CarboxyPept-like_regulatory"/>
</dbReference>
<accession>A0A4U0H924</accession>
<dbReference type="RefSeq" id="WP_136819242.1">
    <property type="nucleotide sequence ID" value="NZ_BMJX01000001.1"/>
</dbReference>
<keyword evidence="2" id="KW-1185">Reference proteome</keyword>
<reference evidence="1 2" key="1">
    <citation type="submission" date="2019-04" db="EMBL/GenBank/DDBJ databases">
        <title>Sphingobacterium olei sp. nov., isolated from oil-contaminated soil.</title>
        <authorList>
            <person name="Liu B."/>
        </authorList>
    </citation>
    <scope>NUCLEOTIDE SEQUENCE [LARGE SCALE GENOMIC DNA]</scope>
    <source>
        <strain evidence="1 2">Y3L14</strain>
    </source>
</reference>
<dbReference type="SUPFAM" id="SSF56935">
    <property type="entry name" value="Porins"/>
    <property type="match status" value="1"/>
</dbReference>
<comment type="caution">
    <text evidence="1">The sequence shown here is derived from an EMBL/GenBank/DDBJ whole genome shotgun (WGS) entry which is preliminary data.</text>
</comment>
<dbReference type="EMBL" id="SUKA01000001">
    <property type="protein sequence ID" value="TJY68377.1"/>
    <property type="molecule type" value="Genomic_DNA"/>
</dbReference>
<sequence length="907" mass="103655">MSRTIQYHRQQTTRLKLSLTLRIDLFLIVLFQCLETSAQQHRIEGHLLDKHSKEVIRGVSVNLKSSEGKIIAFKITDDKGYFQLSTSRSIENTLLEVNHISYSRFSIPLPSNLKNIRIELEQSVTQIEEVSVKSRPKIRQQGDTLAYNVEGFAKEEDRSVGDVLKRMPGIEVTDDGQIKYQGKAISNFYIDGDDLLDDKYTIGSRTIPHNMVRDVQVMNNHEHLKVLKGKRFTDNVALNLVIKDDAKLKLTGQAKLGGGLPSLYDGEVNSLLFNKKYKSLNALFSNNIGNDLAGDFRGFNSETILSKMGTSSINNLLSLGVVGGPPLSKVYYYRNKSTAVHLNNMVSTKNAWQIKSNVQVLYDANNNKFNGFSEYLTEEETISFDETQSSHFNEWLVAIRLNAEKNVAKKFIKNVLSLEYEKENGYSDLWSNTNYVFNERKHAVKGIANTFEYIPTLANGDILQINWFGSYANKPQHLISSTDAFTHIFNGLSFDHIMQQVEVPNFFTRASIEYRLPKGQVMQSYTMGTSLEQQQLISDILLIDQNISSVPERDSTVNDMNWLRTSFFIQANYEWRKKQFSSALSLPISVQRTAYEDHNYHVDEKRADLIFNPSFQARYAIGHSDEVSFSYQRSNGFGNIENVYRGLILKNYRTLSNNSSGINESRGNNFSLSYKLGNVLKMTFFNFNLGYNQSISSTIVSNFISNETTQTQLIAKENKMNIYNASIGYDKFLFAWACALKIKAGWSRTDYNQLFNQEILPFVNTSYVLSPSMELKIFKTLNASYTSRLNWTNTTQQGGIGDLDRNTIFISQEVGLPANLFKSVHVNVKARHLFSHQPGFQNMSYVFFDTFARYRSKKWRTDFELNLTNLANIRTFETYAISANNQSHNVYELRGRMAVLKVVFGIR</sequence>
<name>A0A4U0H924_9SPHI</name>
<proteinExistence type="predicted"/>
<dbReference type="Proteomes" id="UP000309872">
    <property type="component" value="Unassembled WGS sequence"/>
</dbReference>